<dbReference type="InterPro" id="IPR006311">
    <property type="entry name" value="TAT_signal"/>
</dbReference>
<comment type="caution">
    <text evidence="3">The sequence shown here is derived from an EMBL/GenBank/DDBJ whole genome shotgun (WGS) entry which is preliminary data.</text>
</comment>
<reference evidence="3 4" key="2">
    <citation type="submission" date="2018-06" db="EMBL/GenBank/DDBJ databases">
        <title>Metagenomic assembly of (sub)arctic Cyanobacteria and their associated microbiome from non-axenic cultures.</title>
        <authorList>
            <person name="Baurain D."/>
        </authorList>
    </citation>
    <scope>NUCLEOTIDE SEQUENCE [LARGE SCALE GENOMIC DNA]</scope>
    <source>
        <strain evidence="3">ULC027bin1</strain>
    </source>
</reference>
<dbReference type="Pfam" id="PF02608">
    <property type="entry name" value="Bmp"/>
    <property type="match status" value="1"/>
</dbReference>
<dbReference type="PANTHER" id="PTHR43208">
    <property type="entry name" value="ABC TRANSPORTER SUBSTRATE-BINDING PROTEIN"/>
    <property type="match status" value="1"/>
</dbReference>
<evidence type="ECO:0000313" key="4">
    <source>
        <dbReference type="Proteomes" id="UP000249794"/>
    </source>
</evidence>
<evidence type="ECO:0000256" key="1">
    <source>
        <dbReference type="ARBA" id="ARBA00022729"/>
    </source>
</evidence>
<dbReference type="Gene3D" id="3.40.50.2300">
    <property type="match status" value="2"/>
</dbReference>
<name>A0A2W4XI00_9CYAN</name>
<dbReference type="EMBL" id="QBMP01000086">
    <property type="protein sequence ID" value="PZO55762.1"/>
    <property type="molecule type" value="Genomic_DNA"/>
</dbReference>
<dbReference type="AlphaFoldDB" id="A0A2W4XI00"/>
<dbReference type="CDD" id="cd19963">
    <property type="entry name" value="PBP1_BMP-like"/>
    <property type="match status" value="1"/>
</dbReference>
<dbReference type="GO" id="GO:0005886">
    <property type="term" value="C:plasma membrane"/>
    <property type="evidence" value="ECO:0007669"/>
    <property type="project" value="InterPro"/>
</dbReference>
<organism evidence="3 4">
    <name type="scientific">Phormidesmis priestleyi</name>
    <dbReference type="NCBI Taxonomy" id="268141"/>
    <lineage>
        <taxon>Bacteria</taxon>
        <taxon>Bacillati</taxon>
        <taxon>Cyanobacteriota</taxon>
        <taxon>Cyanophyceae</taxon>
        <taxon>Leptolyngbyales</taxon>
        <taxon>Leptolyngbyaceae</taxon>
        <taxon>Phormidesmis</taxon>
    </lineage>
</organism>
<protein>
    <submittedName>
        <fullName evidence="3">BMP family ABC transporter substrate-binding protein</fullName>
    </submittedName>
</protein>
<dbReference type="Proteomes" id="UP000249794">
    <property type="component" value="Unassembled WGS sequence"/>
</dbReference>
<accession>A0A2W4XI00</accession>
<sequence length="398" mass="42449">MPDRHLMPLSRRQIIRGLLATTAFGAATKLSGCTPATETADKGTTGSAATDAPKEVVVGFIYVGPKDDFGYNQAHAEGAKAMAAVPGIKILEEASVPETSAVLETMRSMIEVDGATVLFPTSFGYFDPYILEIAKEFPNVQFFHAGGLYQEGVTPKNVGSYFGYIDEAQYVAGIVAAHTSKTGQLGFVAAKPIPQVLRNINSFTLGAKTIKPEITTQVIFTGNWALPVKEAEATNSLADQGIDVVTCHVDSPKVVIETAEKRGIFSSGYHANQAPLAPKGYLTGAEWDWASIYTFLGEQITAGKTLMAGDIEHILRGGLADKFCKLSPYGPAVSAEAKADADAAKEQFLAKSLVIYNGELKDNKGVEILAAGDQYDQQNIELEKMDWLVEGVKGSANG</sequence>
<reference evidence="4" key="1">
    <citation type="submission" date="2018-04" db="EMBL/GenBank/DDBJ databases">
        <authorList>
            <person name="Cornet L."/>
        </authorList>
    </citation>
    <scope>NUCLEOTIDE SEQUENCE [LARGE SCALE GENOMIC DNA]</scope>
</reference>
<proteinExistence type="predicted"/>
<dbReference type="PANTHER" id="PTHR43208:SF1">
    <property type="entry name" value="ABC TRANSPORTER SUBSTRATE-BINDING PROTEIN"/>
    <property type="match status" value="1"/>
</dbReference>
<dbReference type="InterPro" id="IPR003760">
    <property type="entry name" value="PnrA-like"/>
</dbReference>
<feature type="domain" description="ABC transporter substrate-binding protein PnrA-like" evidence="2">
    <location>
        <begin position="56"/>
        <end position="310"/>
    </location>
</feature>
<dbReference type="InterPro" id="IPR052910">
    <property type="entry name" value="ABC-Purine-Binding"/>
</dbReference>
<evidence type="ECO:0000259" key="2">
    <source>
        <dbReference type="Pfam" id="PF02608"/>
    </source>
</evidence>
<keyword evidence="1" id="KW-0732">Signal</keyword>
<dbReference type="PROSITE" id="PS51318">
    <property type="entry name" value="TAT"/>
    <property type="match status" value="1"/>
</dbReference>
<evidence type="ECO:0000313" key="3">
    <source>
        <dbReference type="EMBL" id="PZO55762.1"/>
    </source>
</evidence>
<gene>
    <name evidence="3" type="ORF">DCF15_09840</name>
</gene>